<gene>
    <name evidence="1" type="ORF">CBF53_04975</name>
</gene>
<dbReference type="Proteomes" id="UP000216316">
    <property type="component" value="Unassembled WGS sequence"/>
</dbReference>
<protein>
    <recommendedName>
        <fullName evidence="3">SIR2-like domain-containing protein</fullName>
    </recommendedName>
</protein>
<accession>A0ABX4EQA7</accession>
<comment type="caution">
    <text evidence="1">The sequence shown here is derived from an EMBL/GenBank/DDBJ whole genome shotgun (WGS) entry which is preliminary data.</text>
</comment>
<evidence type="ECO:0008006" key="3">
    <source>
        <dbReference type="Google" id="ProtNLM"/>
    </source>
</evidence>
<keyword evidence="2" id="KW-1185">Reference proteome</keyword>
<dbReference type="EMBL" id="NGNV01000018">
    <property type="protein sequence ID" value="OYR88145.1"/>
    <property type="molecule type" value="Genomic_DNA"/>
</dbReference>
<proteinExistence type="predicted"/>
<evidence type="ECO:0000313" key="2">
    <source>
        <dbReference type="Proteomes" id="UP000216316"/>
    </source>
</evidence>
<feature type="non-terminal residue" evidence="1">
    <location>
        <position position="1"/>
    </location>
</feature>
<reference evidence="1 2" key="1">
    <citation type="submission" date="2017-09" db="EMBL/GenBank/DDBJ databases">
        <title>Tripartite evolution among Lactobacillus johnsonii, Lactobacillus taiwanensis, Lactobacillus reuteri and their rodent host.</title>
        <authorList>
            <person name="Wang T."/>
            <person name="Knowles S."/>
            <person name="Cheng C."/>
        </authorList>
    </citation>
    <scope>NUCLEOTIDE SEQUENCE [LARGE SCALE GENOMIC DNA]</scope>
    <source>
        <strain evidence="1 2">609u</strain>
    </source>
</reference>
<evidence type="ECO:0000313" key="1">
    <source>
        <dbReference type="EMBL" id="OYR88145.1"/>
    </source>
</evidence>
<name>A0ABX4EQA7_9LACO</name>
<sequence length="158" mass="18935">KIVIKDDYWTQYELNYCSLFNDTKLFIIYGSSVGESDKWWWKNICKTLEKDAESKEPSELIIYSYKTKFDISSFVNKYASCESGKGKIRERIFNIVYDNSDEINFLSLRPETEEDKNREKFNFSKKSNDPAIIFDDRWENIDSEVEDYFKEIIEDEEL</sequence>
<organism evidence="1 2">
    <name type="scientific">Lactobacillus taiwanensis</name>
    <dbReference type="NCBI Taxonomy" id="508451"/>
    <lineage>
        <taxon>Bacteria</taxon>
        <taxon>Bacillati</taxon>
        <taxon>Bacillota</taxon>
        <taxon>Bacilli</taxon>
        <taxon>Lactobacillales</taxon>
        <taxon>Lactobacillaceae</taxon>
        <taxon>Lactobacillus</taxon>
    </lineage>
</organism>
<dbReference type="RefSeq" id="WP_218824970.1">
    <property type="nucleotide sequence ID" value="NZ_NGNV01000018.1"/>
</dbReference>